<sequence>GDRAGKLRWRGLRYDDGCRGCSGDEVSACNRTLFEDTRMHCWMGKAGCLVMWIADYSRKTMLQELSHIDHKLVDRQISKFRQTTSDWHDVAPPQTIKSSFKEQGDTVRQQPAAARPAATKSQGPSAMKKSPTTKITTGKSDKPRGHEEMLKNVSLLSLQKGGASASDMQGAIISAVKALRRLRGLTKKTPPHELVNHGAVEIVSERGFSTNAIAARWSALARWARSRRGGRLPSHSSRGKRRCIENEFQA</sequence>
<feature type="non-terminal residue" evidence="2">
    <location>
        <position position="1"/>
    </location>
</feature>
<keyword evidence="3" id="KW-1185">Reference proteome</keyword>
<evidence type="ECO:0000313" key="2">
    <source>
        <dbReference type="EMBL" id="CAK0884361.1"/>
    </source>
</evidence>
<accession>A0ABN9WDE0</accession>
<name>A0ABN9WDE0_9DINO</name>
<feature type="non-terminal residue" evidence="2">
    <location>
        <position position="250"/>
    </location>
</feature>
<evidence type="ECO:0000313" key="3">
    <source>
        <dbReference type="Proteomes" id="UP001189429"/>
    </source>
</evidence>
<comment type="caution">
    <text evidence="2">The sequence shown here is derived from an EMBL/GenBank/DDBJ whole genome shotgun (WGS) entry which is preliminary data.</text>
</comment>
<proteinExistence type="predicted"/>
<dbReference type="EMBL" id="CAUYUJ010018536">
    <property type="protein sequence ID" value="CAK0884361.1"/>
    <property type="molecule type" value="Genomic_DNA"/>
</dbReference>
<feature type="region of interest" description="Disordered" evidence="1">
    <location>
        <begin position="229"/>
        <end position="250"/>
    </location>
</feature>
<evidence type="ECO:0000256" key="1">
    <source>
        <dbReference type="SAM" id="MobiDB-lite"/>
    </source>
</evidence>
<feature type="region of interest" description="Disordered" evidence="1">
    <location>
        <begin position="88"/>
        <end position="145"/>
    </location>
</feature>
<reference evidence="2" key="1">
    <citation type="submission" date="2023-10" db="EMBL/GenBank/DDBJ databases">
        <authorList>
            <person name="Chen Y."/>
            <person name="Shah S."/>
            <person name="Dougan E. K."/>
            <person name="Thang M."/>
            <person name="Chan C."/>
        </authorList>
    </citation>
    <scope>NUCLEOTIDE SEQUENCE [LARGE SCALE GENOMIC DNA]</scope>
</reference>
<dbReference type="Proteomes" id="UP001189429">
    <property type="component" value="Unassembled WGS sequence"/>
</dbReference>
<organism evidence="2 3">
    <name type="scientific">Prorocentrum cordatum</name>
    <dbReference type="NCBI Taxonomy" id="2364126"/>
    <lineage>
        <taxon>Eukaryota</taxon>
        <taxon>Sar</taxon>
        <taxon>Alveolata</taxon>
        <taxon>Dinophyceae</taxon>
        <taxon>Prorocentrales</taxon>
        <taxon>Prorocentraceae</taxon>
        <taxon>Prorocentrum</taxon>
    </lineage>
</organism>
<feature type="compositionally biased region" description="Polar residues" evidence="1">
    <location>
        <begin position="119"/>
        <end position="138"/>
    </location>
</feature>
<feature type="compositionally biased region" description="Low complexity" evidence="1">
    <location>
        <begin position="108"/>
        <end position="118"/>
    </location>
</feature>
<gene>
    <name evidence="2" type="ORF">PCOR1329_LOCUS66330</name>
</gene>
<protein>
    <submittedName>
        <fullName evidence="2">Uncharacterized protein</fullName>
    </submittedName>
</protein>